<feature type="compositionally biased region" description="Basic and acidic residues" evidence="1">
    <location>
        <begin position="8"/>
        <end position="31"/>
    </location>
</feature>
<comment type="caution">
    <text evidence="2">The sequence shown here is derived from an EMBL/GenBank/DDBJ whole genome shotgun (WGS) entry which is preliminary data.</text>
</comment>
<name>A0AAN9S4B4_PSOTE</name>
<accession>A0AAN9S4B4</accession>
<gene>
    <name evidence="2" type="ORF">VNO78_23618</name>
</gene>
<organism evidence="2 3">
    <name type="scientific">Psophocarpus tetragonolobus</name>
    <name type="common">Winged bean</name>
    <name type="synonym">Dolichos tetragonolobus</name>
    <dbReference type="NCBI Taxonomy" id="3891"/>
    <lineage>
        <taxon>Eukaryota</taxon>
        <taxon>Viridiplantae</taxon>
        <taxon>Streptophyta</taxon>
        <taxon>Embryophyta</taxon>
        <taxon>Tracheophyta</taxon>
        <taxon>Spermatophyta</taxon>
        <taxon>Magnoliopsida</taxon>
        <taxon>eudicotyledons</taxon>
        <taxon>Gunneridae</taxon>
        <taxon>Pentapetalae</taxon>
        <taxon>rosids</taxon>
        <taxon>fabids</taxon>
        <taxon>Fabales</taxon>
        <taxon>Fabaceae</taxon>
        <taxon>Papilionoideae</taxon>
        <taxon>50 kb inversion clade</taxon>
        <taxon>NPAAA clade</taxon>
        <taxon>indigoferoid/millettioid clade</taxon>
        <taxon>Phaseoleae</taxon>
        <taxon>Psophocarpus</taxon>
    </lineage>
</organism>
<keyword evidence="3" id="KW-1185">Reference proteome</keyword>
<dbReference type="EMBL" id="JAYMYS010000006">
    <property type="protein sequence ID" value="KAK7388791.1"/>
    <property type="molecule type" value="Genomic_DNA"/>
</dbReference>
<reference evidence="2 3" key="1">
    <citation type="submission" date="2024-01" db="EMBL/GenBank/DDBJ databases">
        <title>The genomes of 5 underutilized Papilionoideae crops provide insights into root nodulation and disease resistanc.</title>
        <authorList>
            <person name="Jiang F."/>
        </authorList>
    </citation>
    <scope>NUCLEOTIDE SEQUENCE [LARGE SCALE GENOMIC DNA]</scope>
    <source>
        <strain evidence="2">DUOXIRENSHENG_FW03</strain>
        <tissue evidence="2">Leaves</tissue>
    </source>
</reference>
<sequence length="80" mass="8680">MQGGEQCSADKGHGRQKKIMMDEGVMRKGKGKEIGRMSTTLIRHPLPPHAPHLMSSVGIVASDVTTSYYDSSNMAICDCD</sequence>
<evidence type="ECO:0000313" key="2">
    <source>
        <dbReference type="EMBL" id="KAK7388791.1"/>
    </source>
</evidence>
<proteinExistence type="predicted"/>
<protein>
    <submittedName>
        <fullName evidence="2">Uncharacterized protein</fullName>
    </submittedName>
</protein>
<dbReference type="Proteomes" id="UP001386955">
    <property type="component" value="Unassembled WGS sequence"/>
</dbReference>
<feature type="region of interest" description="Disordered" evidence="1">
    <location>
        <begin position="1"/>
        <end position="31"/>
    </location>
</feature>
<evidence type="ECO:0000256" key="1">
    <source>
        <dbReference type="SAM" id="MobiDB-lite"/>
    </source>
</evidence>
<dbReference type="AlphaFoldDB" id="A0AAN9S4B4"/>
<evidence type="ECO:0000313" key="3">
    <source>
        <dbReference type="Proteomes" id="UP001386955"/>
    </source>
</evidence>